<evidence type="ECO:0000256" key="1">
    <source>
        <dbReference type="ARBA" id="ARBA00004651"/>
    </source>
</evidence>
<dbReference type="Gene3D" id="1.20.58.220">
    <property type="entry name" value="Phosphate transport system protein phou homolog 2, domain 2"/>
    <property type="match status" value="1"/>
</dbReference>
<feature type="transmembrane region" description="Helical" evidence="6">
    <location>
        <begin position="86"/>
        <end position="107"/>
    </location>
</feature>
<dbReference type="GO" id="GO:0044341">
    <property type="term" value="P:sodium-dependent phosphate transport"/>
    <property type="evidence" value="ECO:0007669"/>
    <property type="project" value="InterPro"/>
</dbReference>
<accession>A0A9D1NUI3</accession>
<feature type="transmembrane region" description="Helical" evidence="6">
    <location>
        <begin position="219"/>
        <end position="245"/>
    </location>
</feature>
<gene>
    <name evidence="8" type="ORF">IAA63_08080</name>
</gene>
<feature type="transmembrane region" description="Helical" evidence="6">
    <location>
        <begin position="49"/>
        <end position="74"/>
    </location>
</feature>
<dbReference type="NCBIfam" id="NF037997">
    <property type="entry name" value="Na_Pi_symport"/>
    <property type="match status" value="1"/>
</dbReference>
<dbReference type="AlphaFoldDB" id="A0A9D1NUI3"/>
<dbReference type="Proteomes" id="UP000886723">
    <property type="component" value="Unassembled WGS sequence"/>
</dbReference>
<reference evidence="8" key="2">
    <citation type="journal article" date="2021" name="PeerJ">
        <title>Extensive microbial diversity within the chicken gut microbiome revealed by metagenomics and culture.</title>
        <authorList>
            <person name="Gilroy R."/>
            <person name="Ravi A."/>
            <person name="Getino M."/>
            <person name="Pursley I."/>
            <person name="Horton D.L."/>
            <person name="Alikhan N.F."/>
            <person name="Baker D."/>
            <person name="Gharbi K."/>
            <person name="Hall N."/>
            <person name="Watson M."/>
            <person name="Adriaenssens E.M."/>
            <person name="Foster-Nyarko E."/>
            <person name="Jarju S."/>
            <person name="Secka A."/>
            <person name="Antonio M."/>
            <person name="Oren A."/>
            <person name="Chaudhuri R.R."/>
            <person name="La Ragione R."/>
            <person name="Hildebrand F."/>
            <person name="Pallen M.J."/>
        </authorList>
    </citation>
    <scope>NUCLEOTIDE SEQUENCE</scope>
    <source>
        <strain evidence="8">ChiBcec2-4451</strain>
    </source>
</reference>
<evidence type="ECO:0000256" key="4">
    <source>
        <dbReference type="ARBA" id="ARBA00022989"/>
    </source>
</evidence>
<sequence>MDIFGILSLIGGLAFFLYGIQLMGSSIEKVSGGRLERLLEKPASSPVRAALLGAGVAGLLQSSAATTVMVVGFVNSGIMKLTQAAGIIIGANVGTTVTAWILSLCGLEGSSFWIRMCRPSAFAPVLAAVGVIWLFFVKNEKKKDAGLILVGFSIMLSGMGAMIQAMRPLGEVPGFQGMLLAFATPILGIIAGAVLTALLQSSTVSVGLLQALSVTGTVTYGAAIPIILGGNIGTCVFAMFSAAGASKNAKRAAVMHLYFNLIGAVVLLGVFYLLNSFLNFSFLMASASPVGIAAAHTLFNLITAVLILPFTGGLKKLACMTVRDGASVEPRPLQKVQIVDERFLGAPAFAIEQSRQAAIQMAKRARENLFEAMDLVREYSPEKIKRIGELESVVDRYEDELGSFLIKLGRKNLTEGDSHTLSILSHCIRDFERISDHAFNIMETVQRMHDNHVKFSDKAVRELEVLMRAVRDIADSAFEVFSSQDARLSQTIEPLEEVIDELKRELNRRHIRRLREGECTIELGFSLADITTSLERVADHCSNIAVCISQVKEDMYDTHEYLDTMKYEDDGFFRGQVSEIQEKYILP</sequence>
<comment type="subcellular location">
    <subcellularLocation>
        <location evidence="1">Cell membrane</location>
        <topology evidence="1">Multi-pass membrane protein</topology>
    </subcellularLocation>
</comment>
<feature type="transmembrane region" description="Helical" evidence="6">
    <location>
        <begin position="6"/>
        <end position="28"/>
    </location>
</feature>
<dbReference type="Pfam" id="PF02690">
    <property type="entry name" value="Na_Pi_cotrans"/>
    <property type="match status" value="2"/>
</dbReference>
<keyword evidence="5 6" id="KW-0472">Membrane</keyword>
<dbReference type="SUPFAM" id="SSF109755">
    <property type="entry name" value="PhoU-like"/>
    <property type="match status" value="1"/>
</dbReference>
<proteinExistence type="predicted"/>
<comment type="caution">
    <text evidence="8">The sequence shown here is derived from an EMBL/GenBank/DDBJ whole genome shotgun (WGS) entry which is preliminary data.</text>
</comment>
<evidence type="ECO:0000259" key="7">
    <source>
        <dbReference type="Pfam" id="PF01895"/>
    </source>
</evidence>
<keyword evidence="3 6" id="KW-0812">Transmembrane</keyword>
<dbReference type="EMBL" id="DVON01000174">
    <property type="protein sequence ID" value="HIV13080.1"/>
    <property type="molecule type" value="Genomic_DNA"/>
</dbReference>
<feature type="transmembrane region" description="Helical" evidence="6">
    <location>
        <begin position="290"/>
        <end position="310"/>
    </location>
</feature>
<feature type="domain" description="PhoU" evidence="7">
    <location>
        <begin position="360"/>
        <end position="445"/>
    </location>
</feature>
<keyword evidence="4 6" id="KW-1133">Transmembrane helix</keyword>
<feature type="domain" description="PhoU" evidence="7">
    <location>
        <begin position="466"/>
        <end position="545"/>
    </location>
</feature>
<dbReference type="GO" id="GO:0005886">
    <property type="term" value="C:plasma membrane"/>
    <property type="evidence" value="ECO:0007669"/>
    <property type="project" value="UniProtKB-SubCell"/>
</dbReference>
<evidence type="ECO:0000256" key="2">
    <source>
        <dbReference type="ARBA" id="ARBA00022475"/>
    </source>
</evidence>
<evidence type="ECO:0000313" key="9">
    <source>
        <dbReference type="Proteomes" id="UP000886723"/>
    </source>
</evidence>
<feature type="transmembrane region" description="Helical" evidence="6">
    <location>
        <begin position="178"/>
        <end position="199"/>
    </location>
</feature>
<dbReference type="InterPro" id="IPR003841">
    <property type="entry name" value="Na/Pi_transpt"/>
</dbReference>
<keyword evidence="2" id="KW-1003">Cell membrane</keyword>
<dbReference type="Pfam" id="PF01895">
    <property type="entry name" value="PhoU"/>
    <property type="match status" value="2"/>
</dbReference>
<feature type="transmembrane region" description="Helical" evidence="6">
    <location>
        <begin position="119"/>
        <end position="136"/>
    </location>
</feature>
<organism evidence="8 9">
    <name type="scientific">Candidatus Pullilachnospira stercoravium</name>
    <dbReference type="NCBI Taxonomy" id="2840913"/>
    <lineage>
        <taxon>Bacteria</taxon>
        <taxon>Bacillati</taxon>
        <taxon>Bacillota</taxon>
        <taxon>Clostridia</taxon>
        <taxon>Lachnospirales</taxon>
        <taxon>Lachnospiraceae</taxon>
        <taxon>Lachnospiraceae incertae sedis</taxon>
        <taxon>Candidatus Pullilachnospira</taxon>
    </lineage>
</organism>
<evidence type="ECO:0000256" key="3">
    <source>
        <dbReference type="ARBA" id="ARBA00022692"/>
    </source>
</evidence>
<dbReference type="GO" id="GO:0005436">
    <property type="term" value="F:sodium:phosphate symporter activity"/>
    <property type="evidence" value="ECO:0007669"/>
    <property type="project" value="InterPro"/>
</dbReference>
<evidence type="ECO:0000313" key="8">
    <source>
        <dbReference type="EMBL" id="HIV13080.1"/>
    </source>
</evidence>
<protein>
    <submittedName>
        <fullName evidence="8">Na/Pi cotransporter family protein</fullName>
    </submittedName>
</protein>
<evidence type="ECO:0000256" key="6">
    <source>
        <dbReference type="SAM" id="Phobius"/>
    </source>
</evidence>
<feature type="transmembrane region" description="Helical" evidence="6">
    <location>
        <begin position="257"/>
        <end position="278"/>
    </location>
</feature>
<name>A0A9D1NUI3_9FIRM</name>
<evidence type="ECO:0000256" key="5">
    <source>
        <dbReference type="ARBA" id="ARBA00023136"/>
    </source>
</evidence>
<reference evidence="8" key="1">
    <citation type="submission" date="2020-10" db="EMBL/GenBank/DDBJ databases">
        <authorList>
            <person name="Gilroy R."/>
        </authorList>
    </citation>
    <scope>NUCLEOTIDE SEQUENCE</scope>
    <source>
        <strain evidence="8">ChiBcec2-4451</strain>
    </source>
</reference>
<feature type="transmembrane region" description="Helical" evidence="6">
    <location>
        <begin position="148"/>
        <end position="166"/>
    </location>
</feature>
<dbReference type="InterPro" id="IPR038078">
    <property type="entry name" value="PhoU-like_sf"/>
</dbReference>
<dbReference type="PANTHER" id="PTHR10010">
    <property type="entry name" value="SOLUTE CARRIER FAMILY 34 SODIUM PHOSPHATE , MEMBER 2-RELATED"/>
    <property type="match status" value="1"/>
</dbReference>
<dbReference type="InterPro" id="IPR026022">
    <property type="entry name" value="PhoU_dom"/>
</dbReference>
<dbReference type="PANTHER" id="PTHR10010:SF46">
    <property type="entry name" value="SODIUM-DEPENDENT PHOSPHATE TRANSPORT PROTEIN 2B"/>
    <property type="match status" value="1"/>
</dbReference>